<dbReference type="SUPFAM" id="SSF53822">
    <property type="entry name" value="Periplasmic binding protein-like I"/>
    <property type="match status" value="1"/>
</dbReference>
<dbReference type="Gene3D" id="3.40.50.2300">
    <property type="match status" value="2"/>
</dbReference>
<dbReference type="HOGENOM" id="CLU_037628_6_0_0"/>
<dbReference type="SUPFAM" id="SSF47413">
    <property type="entry name" value="lambda repressor-like DNA-binding domains"/>
    <property type="match status" value="1"/>
</dbReference>
<evidence type="ECO:0000256" key="1">
    <source>
        <dbReference type="ARBA" id="ARBA00023015"/>
    </source>
</evidence>
<dbReference type="PANTHER" id="PTHR30146:SF153">
    <property type="entry name" value="LACTOSE OPERON REPRESSOR"/>
    <property type="match status" value="1"/>
</dbReference>
<dbReference type="PANTHER" id="PTHR30146">
    <property type="entry name" value="LACI-RELATED TRANSCRIPTIONAL REPRESSOR"/>
    <property type="match status" value="1"/>
</dbReference>
<keyword evidence="3" id="KW-0804">Transcription</keyword>
<keyword evidence="1" id="KW-0805">Transcription regulation</keyword>
<dbReference type="InterPro" id="IPR010982">
    <property type="entry name" value="Lambda_DNA-bd_dom_sf"/>
</dbReference>
<dbReference type="STRING" id="454171.CP488_01838"/>
<dbReference type="Gene3D" id="1.10.260.40">
    <property type="entry name" value="lambda repressor-like DNA-binding domains"/>
    <property type="match status" value="1"/>
</dbReference>
<dbReference type="Pfam" id="PF13377">
    <property type="entry name" value="Peripla_BP_3"/>
    <property type="match status" value="1"/>
</dbReference>
<dbReference type="InParanoid" id="S0EW29"/>
<dbReference type="AlphaFoldDB" id="S0EW29"/>
<reference evidence="6" key="1">
    <citation type="submission" date="2013-03" db="EMBL/GenBank/DDBJ databases">
        <title>Genome sequence of Chthonomonas calidirosea, the first sequenced genome from the Armatimonadetes phylum (formally candidate division OP10).</title>
        <authorList>
            <person name="Lee K.C.Y."/>
            <person name="Morgan X.C."/>
            <person name="Dunfield P.F."/>
            <person name="Tamas I."/>
            <person name="Houghton K.M."/>
            <person name="Vyssotski M."/>
            <person name="Ryan J.L.J."/>
            <person name="Lagutin K."/>
            <person name="McDonald I.R."/>
            <person name="Stott M.B."/>
        </authorList>
    </citation>
    <scope>NUCLEOTIDE SEQUENCE [LARGE SCALE GENOMIC DNA]</scope>
    <source>
        <strain evidence="6">DSM 23976 / ICMP 18418 / T49</strain>
    </source>
</reference>
<evidence type="ECO:0000256" key="3">
    <source>
        <dbReference type="ARBA" id="ARBA00023163"/>
    </source>
</evidence>
<dbReference type="Proteomes" id="UP000014227">
    <property type="component" value="Chromosome I"/>
</dbReference>
<evidence type="ECO:0000313" key="6">
    <source>
        <dbReference type="Proteomes" id="UP000014227"/>
    </source>
</evidence>
<dbReference type="InterPro" id="IPR046335">
    <property type="entry name" value="LacI/GalR-like_sensor"/>
</dbReference>
<dbReference type="PROSITE" id="PS50932">
    <property type="entry name" value="HTH_LACI_2"/>
    <property type="match status" value="1"/>
</dbReference>
<dbReference type="eggNOG" id="COG1609">
    <property type="taxonomic scope" value="Bacteria"/>
</dbReference>
<dbReference type="Pfam" id="PF00356">
    <property type="entry name" value="LacI"/>
    <property type="match status" value="1"/>
</dbReference>
<feature type="domain" description="HTH lacI-type" evidence="4">
    <location>
        <begin position="6"/>
        <end position="61"/>
    </location>
</feature>
<dbReference type="CDD" id="cd01392">
    <property type="entry name" value="HTH_LacI"/>
    <property type="match status" value="1"/>
</dbReference>
<dbReference type="KEGG" id="ccz:CCALI_02256"/>
<evidence type="ECO:0000259" key="4">
    <source>
        <dbReference type="PROSITE" id="PS50932"/>
    </source>
</evidence>
<dbReference type="GO" id="GO:0000976">
    <property type="term" value="F:transcription cis-regulatory region binding"/>
    <property type="evidence" value="ECO:0007669"/>
    <property type="project" value="TreeGrafter"/>
</dbReference>
<accession>S0EW29</accession>
<dbReference type="InterPro" id="IPR028082">
    <property type="entry name" value="Peripla_BP_I"/>
</dbReference>
<dbReference type="RefSeq" id="WP_016483583.1">
    <property type="nucleotide sequence ID" value="NC_021487.1"/>
</dbReference>
<proteinExistence type="predicted"/>
<sequence>MKKQRVRIQDVAEVAGVSPTTVSLVFNGRAHSIPEATKRHVREVALRIGYRPHAAARALATGKTQRIGVILNTPDSLVYQSAYHSPILSSILASLPRYDYNMVLHSAHFPDWQSQAADIQSGLADGAILIGREGADPLTFALLENGFPIVCISYHVDHPACFAVDCDNEGGVQMALEHFLSIGRKRIFCAIPQTASSWTKERTQSAVRFAQQHPEIELLVADWPSMGDHTPTAWIDALKQLPFFPDALLIDSEYIGRNFVESAVAQGLHIPEDIAVITINSTEISATAHPPISSLWQPLDEIAATAVEMLVAIINGQLPSERIRRFPMRLDVRASTVGGWG</sequence>
<keyword evidence="6" id="KW-1185">Reference proteome</keyword>
<dbReference type="GO" id="GO:0003700">
    <property type="term" value="F:DNA-binding transcription factor activity"/>
    <property type="evidence" value="ECO:0007669"/>
    <property type="project" value="TreeGrafter"/>
</dbReference>
<dbReference type="EMBL" id="HF951689">
    <property type="protein sequence ID" value="CCW36063.1"/>
    <property type="molecule type" value="Genomic_DNA"/>
</dbReference>
<dbReference type="OrthoDB" id="156657at2"/>
<dbReference type="CDD" id="cd06267">
    <property type="entry name" value="PBP1_LacI_sugar_binding-like"/>
    <property type="match status" value="1"/>
</dbReference>
<dbReference type="SMART" id="SM00354">
    <property type="entry name" value="HTH_LACI"/>
    <property type="match status" value="1"/>
</dbReference>
<evidence type="ECO:0000313" key="5">
    <source>
        <dbReference type="EMBL" id="CCW36063.1"/>
    </source>
</evidence>
<dbReference type="PATRIC" id="fig|1303518.3.peg.2344"/>
<evidence type="ECO:0000256" key="2">
    <source>
        <dbReference type="ARBA" id="ARBA00023125"/>
    </source>
</evidence>
<protein>
    <submittedName>
        <fullName evidence="5">Transcriptional regulator, LacI family</fullName>
    </submittedName>
</protein>
<name>S0EW29_CHTCT</name>
<gene>
    <name evidence="5" type="ORF">CCALI_02256</name>
</gene>
<dbReference type="InterPro" id="IPR000843">
    <property type="entry name" value="HTH_LacI"/>
</dbReference>
<keyword evidence="2" id="KW-0238">DNA-binding</keyword>
<organism evidence="5 6">
    <name type="scientific">Chthonomonas calidirosea (strain DSM 23976 / ICMP 18418 / T49)</name>
    <dbReference type="NCBI Taxonomy" id="1303518"/>
    <lineage>
        <taxon>Bacteria</taxon>
        <taxon>Bacillati</taxon>
        <taxon>Armatimonadota</taxon>
        <taxon>Chthonomonadia</taxon>
        <taxon>Chthonomonadales</taxon>
        <taxon>Chthonomonadaceae</taxon>
        <taxon>Chthonomonas</taxon>
    </lineage>
</organism>